<comment type="caution">
    <text evidence="9">The sequence shown here is derived from an EMBL/GenBank/DDBJ whole genome shotgun (WGS) entry which is preliminary data.</text>
</comment>
<keyword evidence="10" id="KW-1185">Reference proteome</keyword>
<evidence type="ECO:0000256" key="4">
    <source>
        <dbReference type="ARBA" id="ARBA00022989"/>
    </source>
</evidence>
<keyword evidence="4 7" id="KW-1133">Transmembrane helix</keyword>
<protein>
    <submittedName>
        <fullName evidence="9">MFS transporter</fullName>
    </submittedName>
</protein>
<dbReference type="Gene3D" id="1.20.1250.20">
    <property type="entry name" value="MFS general substrate transporter like domains"/>
    <property type="match status" value="1"/>
</dbReference>
<dbReference type="GO" id="GO:0022857">
    <property type="term" value="F:transmembrane transporter activity"/>
    <property type="evidence" value="ECO:0007669"/>
    <property type="project" value="InterPro"/>
</dbReference>
<dbReference type="InterPro" id="IPR036259">
    <property type="entry name" value="MFS_trans_sf"/>
</dbReference>
<dbReference type="InterPro" id="IPR020846">
    <property type="entry name" value="MFS_dom"/>
</dbReference>
<feature type="transmembrane region" description="Helical" evidence="7">
    <location>
        <begin position="138"/>
        <end position="164"/>
    </location>
</feature>
<evidence type="ECO:0000259" key="8">
    <source>
        <dbReference type="PROSITE" id="PS50850"/>
    </source>
</evidence>
<dbReference type="AlphaFoldDB" id="A0A2S8B1N7"/>
<dbReference type="CDD" id="cd17328">
    <property type="entry name" value="MFS_spinster_like"/>
    <property type="match status" value="1"/>
</dbReference>
<name>A0A2S8B1N7_9SPHN</name>
<feature type="transmembrane region" description="Helical" evidence="7">
    <location>
        <begin position="351"/>
        <end position="371"/>
    </location>
</feature>
<dbReference type="PROSITE" id="PS50850">
    <property type="entry name" value="MFS"/>
    <property type="match status" value="1"/>
</dbReference>
<feature type="transmembrane region" description="Helical" evidence="7">
    <location>
        <begin position="283"/>
        <end position="305"/>
    </location>
</feature>
<dbReference type="SUPFAM" id="SSF103473">
    <property type="entry name" value="MFS general substrate transporter"/>
    <property type="match status" value="1"/>
</dbReference>
<feature type="domain" description="Major facilitator superfamily (MFS) profile" evidence="8">
    <location>
        <begin position="71"/>
        <end position="473"/>
    </location>
</feature>
<comment type="subcellular location">
    <subcellularLocation>
        <location evidence="1">Membrane</location>
        <topology evidence="1">Multi-pass membrane protein</topology>
    </subcellularLocation>
</comment>
<feature type="transmembrane region" description="Helical" evidence="7">
    <location>
        <begin position="446"/>
        <end position="467"/>
    </location>
</feature>
<evidence type="ECO:0000256" key="2">
    <source>
        <dbReference type="ARBA" id="ARBA00022448"/>
    </source>
</evidence>
<evidence type="ECO:0000256" key="6">
    <source>
        <dbReference type="SAM" id="MobiDB-lite"/>
    </source>
</evidence>
<evidence type="ECO:0000256" key="3">
    <source>
        <dbReference type="ARBA" id="ARBA00022692"/>
    </source>
</evidence>
<feature type="transmembrane region" description="Helical" evidence="7">
    <location>
        <begin position="317"/>
        <end position="339"/>
    </location>
</feature>
<accession>A0A2S8B1N7</accession>
<keyword evidence="3 7" id="KW-0812">Transmembrane</keyword>
<proteinExistence type="predicted"/>
<gene>
    <name evidence="9" type="ORF">CVO77_14775</name>
</gene>
<feature type="region of interest" description="Disordered" evidence="6">
    <location>
        <begin position="1"/>
        <end position="26"/>
    </location>
</feature>
<dbReference type="Proteomes" id="UP000238954">
    <property type="component" value="Chromosome"/>
</dbReference>
<feature type="transmembrane region" description="Helical" evidence="7">
    <location>
        <begin position="226"/>
        <end position="246"/>
    </location>
</feature>
<evidence type="ECO:0000313" key="10">
    <source>
        <dbReference type="Proteomes" id="UP000238954"/>
    </source>
</evidence>
<feature type="transmembrane region" description="Helical" evidence="7">
    <location>
        <begin position="411"/>
        <end position="434"/>
    </location>
</feature>
<dbReference type="EMBL" id="PHFW01000003">
    <property type="protein sequence ID" value="PQM26321.1"/>
    <property type="molecule type" value="Genomic_DNA"/>
</dbReference>
<feature type="transmembrane region" description="Helical" evidence="7">
    <location>
        <begin position="258"/>
        <end position="276"/>
    </location>
</feature>
<dbReference type="PANTHER" id="PTHR23505">
    <property type="entry name" value="SPINSTER"/>
    <property type="match status" value="1"/>
</dbReference>
<evidence type="ECO:0000256" key="5">
    <source>
        <dbReference type="ARBA" id="ARBA00023136"/>
    </source>
</evidence>
<dbReference type="GO" id="GO:0016020">
    <property type="term" value="C:membrane"/>
    <property type="evidence" value="ECO:0007669"/>
    <property type="project" value="UniProtKB-SubCell"/>
</dbReference>
<keyword evidence="5 7" id="KW-0472">Membrane</keyword>
<evidence type="ECO:0000256" key="7">
    <source>
        <dbReference type="SAM" id="Phobius"/>
    </source>
</evidence>
<feature type="transmembrane region" description="Helical" evidence="7">
    <location>
        <begin position="105"/>
        <end position="126"/>
    </location>
</feature>
<keyword evidence="2" id="KW-0813">Transport</keyword>
<feature type="transmembrane region" description="Helical" evidence="7">
    <location>
        <begin position="377"/>
        <end position="399"/>
    </location>
</feature>
<feature type="transmembrane region" description="Helical" evidence="7">
    <location>
        <begin position="197"/>
        <end position="219"/>
    </location>
</feature>
<dbReference type="InterPro" id="IPR044770">
    <property type="entry name" value="MFS_spinster-like"/>
</dbReference>
<dbReference type="InterPro" id="IPR011701">
    <property type="entry name" value="MFS"/>
</dbReference>
<evidence type="ECO:0000313" key="9">
    <source>
        <dbReference type="EMBL" id="PQM26321.1"/>
    </source>
</evidence>
<feature type="compositionally biased region" description="Polar residues" evidence="6">
    <location>
        <begin position="1"/>
        <end position="13"/>
    </location>
</feature>
<sequence length="483" mass="51052">MVTISRPSPSISPATRRAFTRETQSSSMADIPSFDLGNFDILLRGRPGALNHSDATQTVNPAPPGLRPWTTLFILTAVFVLANIDRNILAILLPSIQGEFSLADWQLGLLGGFAFSLMYGISGIFVSFAADRSNRSRIIAISLAVWSVMTMLCGAATSFVQLLFARAGVGLGEAGCSPPAHSLIADLFPADRRALALGIYAAGASAGLTLSYLIGAWLVQEAGWRIAFVAVGLPGVLLAPLVGFVAKDMFRARTKVAIFSSALGTAFGRNVALIWNDRVLRHVFLGASLAAGVSASTILFVPTYLMRTHGMSAMEVGLALGLLSGIVGSSGMIIGGWIADRIGRTDPARRLWVAVAAKVIALPALFLFLTVDDTTTALWLYAFPALVGGIWLGPTYAAVQTQSPPDSRAMGAALLLLTYNIIGFGCMPLLIGAASDLVQQASGKDGLAFAMLLLVPFSIWSALHFLLASRHMRRPETCSALSI</sequence>
<organism evidence="9 10">
    <name type="scientific">Sphingopyxis lindanitolerans</name>
    <dbReference type="NCBI Taxonomy" id="2054227"/>
    <lineage>
        <taxon>Bacteria</taxon>
        <taxon>Pseudomonadati</taxon>
        <taxon>Pseudomonadota</taxon>
        <taxon>Alphaproteobacteria</taxon>
        <taxon>Sphingomonadales</taxon>
        <taxon>Sphingomonadaceae</taxon>
        <taxon>Sphingopyxis</taxon>
    </lineage>
</organism>
<dbReference type="Pfam" id="PF07690">
    <property type="entry name" value="MFS_1"/>
    <property type="match status" value="1"/>
</dbReference>
<dbReference type="PANTHER" id="PTHR23505:SF79">
    <property type="entry name" value="PROTEIN SPINSTER"/>
    <property type="match status" value="1"/>
</dbReference>
<feature type="transmembrane region" description="Helical" evidence="7">
    <location>
        <begin position="72"/>
        <end position="93"/>
    </location>
</feature>
<reference evidence="10" key="1">
    <citation type="submission" date="2017-11" db="EMBL/GenBank/DDBJ databases">
        <title>The complete genome sequence of Sphingopyxis pomeranensis sp. nov. strain WS5A3p.</title>
        <authorList>
            <person name="Kaminski M.A."/>
        </authorList>
    </citation>
    <scope>NUCLEOTIDE SEQUENCE [LARGE SCALE GENOMIC DNA]</scope>
    <source>
        <strain evidence="10">WS5A3p</strain>
    </source>
</reference>
<evidence type="ECO:0000256" key="1">
    <source>
        <dbReference type="ARBA" id="ARBA00004141"/>
    </source>
</evidence>